<dbReference type="InterPro" id="IPR052019">
    <property type="entry name" value="F420H2_bilvrd_red/Heme_oxyg"/>
</dbReference>
<gene>
    <name evidence="3" type="ORF">K9U37_09380</name>
</gene>
<dbReference type="Gene3D" id="2.30.110.10">
    <property type="entry name" value="Electron Transport, Fmn-binding Protein, Chain A"/>
    <property type="match status" value="1"/>
</dbReference>
<sequence length="158" mass="17211">MNSADDELDFRGVGGHLTETSFAAADLTHEITRKLKRDRYAWLTTVAPTGIPAPMLVWFSFDGTYVTVYTRPHASRVTHVFQHPEVSVHLESDGFGGGIVIIGGKAAVTAENVDPRDDNGFWSKYHMEAEAIGLSAAIASYSVRITVTPTTLRTTFPG</sequence>
<dbReference type="Proteomes" id="UP001139068">
    <property type="component" value="Unassembled WGS sequence"/>
</dbReference>
<evidence type="ECO:0000313" key="4">
    <source>
        <dbReference type="Proteomes" id="UP001139068"/>
    </source>
</evidence>
<reference evidence="3" key="1">
    <citation type="journal article" date="2022" name="ISME J.">
        <title>Identification of active gaseous-alkane degraders at natural gas seeps.</title>
        <authorList>
            <person name="Farhan Ul Haque M."/>
            <person name="Hernandez M."/>
            <person name="Crombie A.T."/>
            <person name="Murrell J.C."/>
        </authorList>
    </citation>
    <scope>NUCLEOTIDE SEQUENCE</scope>
    <source>
        <strain evidence="3">ANDR5</strain>
    </source>
</reference>
<dbReference type="SUPFAM" id="SSF50475">
    <property type="entry name" value="FMN-binding split barrel"/>
    <property type="match status" value="1"/>
</dbReference>
<accession>A0ABS9YV24</accession>
<dbReference type="InterPro" id="IPR011576">
    <property type="entry name" value="Pyridox_Oxase_N"/>
</dbReference>
<dbReference type="RefSeq" id="WP_243071444.1">
    <property type="nucleotide sequence ID" value="NZ_JAIVFL010000001.1"/>
</dbReference>
<feature type="domain" description="Pyridoxamine 5'-phosphate oxidase N-terminal" evidence="2">
    <location>
        <begin position="27"/>
        <end position="152"/>
    </location>
</feature>
<evidence type="ECO:0000256" key="1">
    <source>
        <dbReference type="ARBA" id="ARBA00023002"/>
    </source>
</evidence>
<dbReference type="GO" id="GO:0016491">
    <property type="term" value="F:oxidoreductase activity"/>
    <property type="evidence" value="ECO:0007669"/>
    <property type="project" value="UniProtKB-KW"/>
</dbReference>
<name>A0ABS9YV24_9MYCO</name>
<dbReference type="EMBL" id="JAIVFL010000001">
    <property type="protein sequence ID" value="MCI4675087.1"/>
    <property type="molecule type" value="Genomic_DNA"/>
</dbReference>
<keyword evidence="1 3" id="KW-0560">Oxidoreductase</keyword>
<comment type="caution">
    <text evidence="3">The sequence shown here is derived from an EMBL/GenBank/DDBJ whole genome shotgun (WGS) entry which is preliminary data.</text>
</comment>
<dbReference type="InterPro" id="IPR019966">
    <property type="entry name" value="F420-dep_enz_PPOX_Rv3369"/>
</dbReference>
<dbReference type="InterPro" id="IPR012349">
    <property type="entry name" value="Split_barrel_FMN-bd"/>
</dbReference>
<keyword evidence="4" id="KW-1185">Reference proteome</keyword>
<dbReference type="PANTHER" id="PTHR35176:SF6">
    <property type="entry name" value="HEME OXYGENASE HI_0854-RELATED"/>
    <property type="match status" value="1"/>
</dbReference>
<dbReference type="PANTHER" id="PTHR35176">
    <property type="entry name" value="HEME OXYGENASE HI_0854-RELATED"/>
    <property type="match status" value="1"/>
</dbReference>
<protein>
    <submittedName>
        <fullName evidence="3">TIGR03667 family PPOX class F420-dependent oxidoreductase</fullName>
        <ecNumber evidence="3">1.-.-.-</ecNumber>
    </submittedName>
</protein>
<evidence type="ECO:0000313" key="3">
    <source>
        <dbReference type="EMBL" id="MCI4675087.1"/>
    </source>
</evidence>
<dbReference type="EC" id="1.-.-.-" evidence="3"/>
<dbReference type="Pfam" id="PF01243">
    <property type="entry name" value="PNPOx_N"/>
    <property type="match status" value="1"/>
</dbReference>
<proteinExistence type="predicted"/>
<evidence type="ECO:0000259" key="2">
    <source>
        <dbReference type="Pfam" id="PF01243"/>
    </source>
</evidence>
<organism evidence="3 4">
    <name type="scientific">Candidatus Mycolicibacterium alkanivorans</name>
    <dbReference type="NCBI Taxonomy" id="2954114"/>
    <lineage>
        <taxon>Bacteria</taxon>
        <taxon>Bacillati</taxon>
        <taxon>Actinomycetota</taxon>
        <taxon>Actinomycetes</taxon>
        <taxon>Mycobacteriales</taxon>
        <taxon>Mycobacteriaceae</taxon>
        <taxon>Mycolicibacterium</taxon>
    </lineage>
</organism>
<dbReference type="NCBIfam" id="TIGR03667">
    <property type="entry name" value="Rv3369"/>
    <property type="match status" value="1"/>
</dbReference>